<sequence>MVLARGKKNNFMYWANFLHIYQPPTQTPEMLLKVTNESYRKIFTGLLANPTAKLTLNINGVLTEMFANNGCEDVISQIRTLLERGQLELTASAKFHPLLPKLPETQIIRQIELNNETNRKYFGRLYQPKGFFPPEMGYDERVGKIVQKLGYKWIIIDELASPIPLDPTKTYVDSSGMHYFFRERGASFKILSAQLGTAQSLIRELADRLDKNEYMLTAMDGETFGHHRLGLEQLLLEIYQSPQIPTVFISELLELFPNTITVLPRASTWALMPRDILKNTPFSRWDDPSNQIHQKQWELTNLVLELVEREGPEEQKLVDFALHSDQYWWASAKPWWSLEMIERGAYELLTAIKSFKLATDNDRGLAWSLYIDIITMGFDWQRSGKVASLSKEEDEEINTRMTEDRPFLSQEDFKQMIDTMEKQMLTAAQDREYSRAELFRKRIEQLQTEMDKAPVDRKNEIRVNQ</sequence>
<organism evidence="4 5">
    <name type="scientific">Candidatus Amesbacteria bacterium GW2011_GWA2_42_12</name>
    <dbReference type="NCBI Taxonomy" id="1618356"/>
    <lineage>
        <taxon>Bacteria</taxon>
        <taxon>Candidatus Amesiibacteriota</taxon>
    </lineage>
</organism>
<dbReference type="SUPFAM" id="SSF88713">
    <property type="entry name" value="Glycoside hydrolase/deacetylase"/>
    <property type="match status" value="1"/>
</dbReference>
<comment type="similarity">
    <text evidence="1">Belongs to the glycosyl hydrolase 57 family.</text>
</comment>
<keyword evidence="2" id="KW-0119">Carbohydrate metabolism</keyword>
<dbReference type="Proteomes" id="UP000034160">
    <property type="component" value="Unassembled WGS sequence"/>
</dbReference>
<evidence type="ECO:0000259" key="3">
    <source>
        <dbReference type="PROSITE" id="PS50151"/>
    </source>
</evidence>
<dbReference type="EMBL" id="LCCN01000006">
    <property type="protein sequence ID" value="KKS32569.1"/>
    <property type="molecule type" value="Genomic_DNA"/>
</dbReference>
<dbReference type="GO" id="GO:0005975">
    <property type="term" value="P:carbohydrate metabolic process"/>
    <property type="evidence" value="ECO:0007669"/>
    <property type="project" value="InterPro"/>
</dbReference>
<dbReference type="PANTHER" id="PTHR36306:SF1">
    <property type="entry name" value="ALPHA-AMYLASE-RELATED"/>
    <property type="match status" value="1"/>
</dbReference>
<accession>A0A0G0Y756</accession>
<evidence type="ECO:0000313" key="4">
    <source>
        <dbReference type="EMBL" id="KKS32569.1"/>
    </source>
</evidence>
<dbReference type="Pfam" id="PF03065">
    <property type="entry name" value="Glyco_hydro_57"/>
    <property type="match status" value="1"/>
</dbReference>
<dbReference type="AlphaFoldDB" id="A0A0G0Y756"/>
<protein>
    <recommendedName>
        <fullName evidence="3">UVR domain-containing protein</fullName>
    </recommendedName>
</protein>
<name>A0A0G0Y756_9BACT</name>
<dbReference type="SUPFAM" id="SSF46600">
    <property type="entry name" value="C-terminal UvrC-binding domain of UvrB"/>
    <property type="match status" value="1"/>
</dbReference>
<dbReference type="Gene3D" id="3.20.110.20">
    <property type="match status" value="1"/>
</dbReference>
<evidence type="ECO:0000256" key="1">
    <source>
        <dbReference type="ARBA" id="ARBA00006821"/>
    </source>
</evidence>
<dbReference type="PANTHER" id="PTHR36306">
    <property type="entry name" value="ALPHA-AMYLASE-RELATED-RELATED"/>
    <property type="match status" value="1"/>
</dbReference>
<evidence type="ECO:0000313" key="5">
    <source>
        <dbReference type="Proteomes" id="UP000034160"/>
    </source>
</evidence>
<dbReference type="InterPro" id="IPR036876">
    <property type="entry name" value="UVR_dom_sf"/>
</dbReference>
<dbReference type="InterPro" id="IPR004300">
    <property type="entry name" value="Glyco_hydro_57_N"/>
</dbReference>
<proteinExistence type="inferred from homology"/>
<gene>
    <name evidence="4" type="ORF">UU93_C0006G0048</name>
</gene>
<dbReference type="PROSITE" id="PS50151">
    <property type="entry name" value="UVR"/>
    <property type="match status" value="1"/>
</dbReference>
<feature type="domain" description="UVR" evidence="3">
    <location>
        <begin position="414"/>
        <end position="449"/>
    </location>
</feature>
<reference evidence="4 5" key="1">
    <citation type="journal article" date="2015" name="Nature">
        <title>rRNA introns, odd ribosomes, and small enigmatic genomes across a large radiation of phyla.</title>
        <authorList>
            <person name="Brown C.T."/>
            <person name="Hug L.A."/>
            <person name="Thomas B.C."/>
            <person name="Sharon I."/>
            <person name="Castelle C.J."/>
            <person name="Singh A."/>
            <person name="Wilkins M.J."/>
            <person name="Williams K.H."/>
            <person name="Banfield J.F."/>
        </authorList>
    </citation>
    <scope>NUCLEOTIDE SEQUENCE [LARGE SCALE GENOMIC DNA]</scope>
</reference>
<dbReference type="InterPro" id="IPR001943">
    <property type="entry name" value="UVR_dom"/>
</dbReference>
<dbReference type="GO" id="GO:0003824">
    <property type="term" value="F:catalytic activity"/>
    <property type="evidence" value="ECO:0007669"/>
    <property type="project" value="InterPro"/>
</dbReference>
<dbReference type="InterPro" id="IPR011330">
    <property type="entry name" value="Glyco_hydro/deAcase_b/a-brl"/>
</dbReference>
<dbReference type="InterPro" id="IPR052046">
    <property type="entry name" value="GH57_Enzymes"/>
</dbReference>
<comment type="caution">
    <text evidence="4">The sequence shown here is derived from an EMBL/GenBank/DDBJ whole genome shotgun (WGS) entry which is preliminary data.</text>
</comment>
<evidence type="ECO:0000256" key="2">
    <source>
        <dbReference type="ARBA" id="ARBA00023277"/>
    </source>
</evidence>
<dbReference type="STRING" id="1618356.UU93_C0006G0048"/>